<organism evidence="2 3">
    <name type="scientific">Anaeromyces robustus</name>
    <dbReference type="NCBI Taxonomy" id="1754192"/>
    <lineage>
        <taxon>Eukaryota</taxon>
        <taxon>Fungi</taxon>
        <taxon>Fungi incertae sedis</taxon>
        <taxon>Chytridiomycota</taxon>
        <taxon>Chytridiomycota incertae sedis</taxon>
        <taxon>Neocallimastigomycetes</taxon>
        <taxon>Neocallimastigales</taxon>
        <taxon>Neocallimastigaceae</taxon>
        <taxon>Anaeromyces</taxon>
    </lineage>
</organism>
<keyword evidence="1" id="KW-1133">Transmembrane helix</keyword>
<gene>
    <name evidence="2" type="ORF">BCR32DRAFT_281751</name>
</gene>
<sequence>MLISIKINKSRCCIFTAVIIFFITIIGVAVLVINDIISSGPSVNTDIKTISIYKCEYDSNLFSLDYIIIFKNGYKLYKIEYSHNNYIMYRYSNDTKTQILKLEDHNSIFSTNYQSIISNNTIEKILNLK</sequence>
<evidence type="ECO:0000313" key="3">
    <source>
        <dbReference type="Proteomes" id="UP000193944"/>
    </source>
</evidence>
<protein>
    <submittedName>
        <fullName evidence="2">Uncharacterized protein</fullName>
    </submittedName>
</protein>
<name>A0A1Y1WZP6_9FUNG</name>
<reference evidence="2 3" key="2">
    <citation type="submission" date="2016-08" db="EMBL/GenBank/DDBJ databases">
        <title>Pervasive Adenine N6-methylation of Active Genes in Fungi.</title>
        <authorList>
            <consortium name="DOE Joint Genome Institute"/>
            <person name="Mondo S.J."/>
            <person name="Dannebaum R.O."/>
            <person name="Kuo R.C."/>
            <person name="Labutti K."/>
            <person name="Haridas S."/>
            <person name="Kuo A."/>
            <person name="Salamov A."/>
            <person name="Ahrendt S.R."/>
            <person name="Lipzen A."/>
            <person name="Sullivan W."/>
            <person name="Andreopoulos W.B."/>
            <person name="Clum A."/>
            <person name="Lindquist E."/>
            <person name="Daum C."/>
            <person name="Ramamoorthy G.K."/>
            <person name="Gryganskyi A."/>
            <person name="Culley D."/>
            <person name="Magnuson J.K."/>
            <person name="James T.Y."/>
            <person name="O'Malley M.A."/>
            <person name="Stajich J.E."/>
            <person name="Spatafora J.W."/>
            <person name="Visel A."/>
            <person name="Grigoriev I.V."/>
        </authorList>
    </citation>
    <scope>NUCLEOTIDE SEQUENCE [LARGE SCALE GENOMIC DNA]</scope>
    <source>
        <strain evidence="2 3">S4</strain>
    </source>
</reference>
<feature type="transmembrane region" description="Helical" evidence="1">
    <location>
        <begin position="12"/>
        <end position="33"/>
    </location>
</feature>
<keyword evidence="3" id="KW-1185">Reference proteome</keyword>
<evidence type="ECO:0000256" key="1">
    <source>
        <dbReference type="SAM" id="Phobius"/>
    </source>
</evidence>
<keyword evidence="1" id="KW-0812">Transmembrane</keyword>
<dbReference type="AlphaFoldDB" id="A0A1Y1WZP6"/>
<dbReference type="EMBL" id="MCFG01000189">
    <property type="protein sequence ID" value="ORX79049.1"/>
    <property type="molecule type" value="Genomic_DNA"/>
</dbReference>
<evidence type="ECO:0000313" key="2">
    <source>
        <dbReference type="EMBL" id="ORX79049.1"/>
    </source>
</evidence>
<accession>A0A1Y1WZP6</accession>
<dbReference type="Proteomes" id="UP000193944">
    <property type="component" value="Unassembled WGS sequence"/>
</dbReference>
<reference evidence="2 3" key="1">
    <citation type="submission" date="2016-08" db="EMBL/GenBank/DDBJ databases">
        <title>A Parts List for Fungal Cellulosomes Revealed by Comparative Genomics.</title>
        <authorList>
            <consortium name="DOE Joint Genome Institute"/>
            <person name="Haitjema C.H."/>
            <person name="Gilmore S.P."/>
            <person name="Henske J.K."/>
            <person name="Solomon K.V."/>
            <person name="De Groot R."/>
            <person name="Kuo A."/>
            <person name="Mondo S.J."/>
            <person name="Salamov A.A."/>
            <person name="Labutti K."/>
            <person name="Zhao Z."/>
            <person name="Chiniquy J."/>
            <person name="Barry K."/>
            <person name="Brewer H.M."/>
            <person name="Purvine S.O."/>
            <person name="Wright A.T."/>
            <person name="Boxma B."/>
            <person name="Van Alen T."/>
            <person name="Hackstein J.H."/>
            <person name="Baker S.E."/>
            <person name="Grigoriev I.V."/>
            <person name="O'Malley M.A."/>
        </authorList>
    </citation>
    <scope>NUCLEOTIDE SEQUENCE [LARGE SCALE GENOMIC DNA]</scope>
    <source>
        <strain evidence="2 3">S4</strain>
    </source>
</reference>
<keyword evidence="1" id="KW-0472">Membrane</keyword>
<comment type="caution">
    <text evidence="2">The sequence shown here is derived from an EMBL/GenBank/DDBJ whole genome shotgun (WGS) entry which is preliminary data.</text>
</comment>
<proteinExistence type="predicted"/>